<sequence length="231" mass="25167">MLSPVECSFEGVDLTTTVFLDEEQGKEIINNQPVSGLSANTGEALYYSMIVPESAVDLNFEMGGGGGDVNLYVRFGDKPTEPVYDYRPFLGGNEETVSIVNSRMGVWHVMLMGYTDFEQVSLMESFGGLSSESLNPDETVEDLGGKVGEQRNFRVQVPEGAAALSITTGSSFISSAGDTGLYVNFGEPVSSLHAEYTSKNWSSNETIDVSEPQAGIWYVTVHGYSDFERVW</sequence>
<evidence type="ECO:0000313" key="3">
    <source>
        <dbReference type="Proteomes" id="UP001139028"/>
    </source>
</evidence>
<dbReference type="EMBL" id="JALBWM010000076">
    <property type="protein sequence ID" value="MCO1335708.1"/>
    <property type="molecule type" value="Genomic_DNA"/>
</dbReference>
<feature type="domain" description="Peptidase C-terminal archaeal/bacterial" evidence="1">
    <location>
        <begin position="153"/>
        <end position="223"/>
    </location>
</feature>
<reference evidence="2" key="1">
    <citation type="journal article" date="2022" name="Arch. Microbiol.">
        <title>Microbulbifer okhotskensis sp. nov., isolated from a deep bottom sediment of the Okhotsk Sea.</title>
        <authorList>
            <person name="Romanenko L."/>
            <person name="Kurilenko V."/>
            <person name="Otstavnykh N."/>
            <person name="Velansky P."/>
            <person name="Isaeva M."/>
            <person name="Mikhailov V."/>
        </authorList>
    </citation>
    <scope>NUCLEOTIDE SEQUENCE</scope>
    <source>
        <strain evidence="2">OS29</strain>
    </source>
</reference>
<dbReference type="AlphaFoldDB" id="A0A9X2ETS9"/>
<dbReference type="Gene3D" id="2.60.120.380">
    <property type="match status" value="2"/>
</dbReference>
<evidence type="ECO:0000313" key="2">
    <source>
        <dbReference type="EMBL" id="MCO1335708.1"/>
    </source>
</evidence>
<keyword evidence="3" id="KW-1185">Reference proteome</keyword>
<evidence type="ECO:0000259" key="1">
    <source>
        <dbReference type="Pfam" id="PF04151"/>
    </source>
</evidence>
<gene>
    <name evidence="2" type="ORF">MO867_15335</name>
</gene>
<proteinExistence type="predicted"/>
<dbReference type="RefSeq" id="WP_252470689.1">
    <property type="nucleotide sequence ID" value="NZ_JALBWM010000076.1"/>
</dbReference>
<dbReference type="Proteomes" id="UP001139028">
    <property type="component" value="Unassembled WGS sequence"/>
</dbReference>
<dbReference type="InterPro" id="IPR007280">
    <property type="entry name" value="Peptidase_C_arc/bac"/>
</dbReference>
<comment type="caution">
    <text evidence="2">The sequence shown here is derived from an EMBL/GenBank/DDBJ whole genome shotgun (WGS) entry which is preliminary data.</text>
</comment>
<name>A0A9X2ETS9_9GAMM</name>
<protein>
    <submittedName>
        <fullName evidence="2">PPC domain-containing protein</fullName>
    </submittedName>
</protein>
<dbReference type="Pfam" id="PF04151">
    <property type="entry name" value="PPC"/>
    <property type="match status" value="2"/>
</dbReference>
<feature type="domain" description="Peptidase C-terminal archaeal/bacterial" evidence="1">
    <location>
        <begin position="46"/>
        <end position="110"/>
    </location>
</feature>
<accession>A0A9X2ETS9</accession>
<organism evidence="2 3">
    <name type="scientific">Microbulbifer okhotskensis</name>
    <dbReference type="NCBI Taxonomy" id="2926617"/>
    <lineage>
        <taxon>Bacteria</taxon>
        <taxon>Pseudomonadati</taxon>
        <taxon>Pseudomonadota</taxon>
        <taxon>Gammaproteobacteria</taxon>
        <taxon>Cellvibrionales</taxon>
        <taxon>Microbulbiferaceae</taxon>
        <taxon>Microbulbifer</taxon>
    </lineage>
</organism>